<comment type="caution">
    <text evidence="1">The sequence shown here is derived from an EMBL/GenBank/DDBJ whole genome shotgun (WGS) entry which is preliminary data.</text>
</comment>
<dbReference type="EMBL" id="CM056744">
    <property type="protein sequence ID" value="KAJ8668057.1"/>
    <property type="molecule type" value="Genomic_DNA"/>
</dbReference>
<evidence type="ECO:0000313" key="1">
    <source>
        <dbReference type="EMBL" id="KAJ8668057.1"/>
    </source>
</evidence>
<gene>
    <name evidence="1" type="ORF">QAD02_009720</name>
</gene>
<dbReference type="Proteomes" id="UP001239111">
    <property type="component" value="Chromosome 4"/>
</dbReference>
<keyword evidence="2" id="KW-1185">Reference proteome</keyword>
<accession>A0ACC2NA66</accession>
<protein>
    <submittedName>
        <fullName evidence="1">Uncharacterized protein</fullName>
    </submittedName>
</protein>
<sequence>MIQELGDCSAHIEILFQQAINEHSHASCASLEDVTETSLEHIQKLLEELPPRLPVFRHRLIQQLTKRAPNAPPQPATAAGSSTLPRPILPLLPLREPSPVVKRRSCDNMIKDQWEGTILQVQHITKTLARSYQPKLMTFGVYCTYWNNPTQLERPADDEFLTPYEITEQECLDA</sequence>
<evidence type="ECO:0000313" key="2">
    <source>
        <dbReference type="Proteomes" id="UP001239111"/>
    </source>
</evidence>
<name>A0ACC2NA66_9HYME</name>
<proteinExistence type="predicted"/>
<organism evidence="1 2">
    <name type="scientific">Eretmocerus hayati</name>
    <dbReference type="NCBI Taxonomy" id="131215"/>
    <lineage>
        <taxon>Eukaryota</taxon>
        <taxon>Metazoa</taxon>
        <taxon>Ecdysozoa</taxon>
        <taxon>Arthropoda</taxon>
        <taxon>Hexapoda</taxon>
        <taxon>Insecta</taxon>
        <taxon>Pterygota</taxon>
        <taxon>Neoptera</taxon>
        <taxon>Endopterygota</taxon>
        <taxon>Hymenoptera</taxon>
        <taxon>Apocrita</taxon>
        <taxon>Proctotrupomorpha</taxon>
        <taxon>Chalcidoidea</taxon>
        <taxon>Aphelinidae</taxon>
        <taxon>Aphelininae</taxon>
        <taxon>Eretmocerus</taxon>
    </lineage>
</organism>
<reference evidence="1" key="1">
    <citation type="submission" date="2023-04" db="EMBL/GenBank/DDBJ databases">
        <title>A chromosome-level genome assembly of the parasitoid wasp Eretmocerus hayati.</title>
        <authorList>
            <person name="Zhong Y."/>
            <person name="Liu S."/>
            <person name="Liu Y."/>
        </authorList>
    </citation>
    <scope>NUCLEOTIDE SEQUENCE</scope>
    <source>
        <strain evidence="1">ZJU_SS_LIU_2023</strain>
    </source>
</reference>